<dbReference type="Pfam" id="PF00498">
    <property type="entry name" value="FHA"/>
    <property type="match status" value="1"/>
</dbReference>
<dbReference type="PATRIC" id="fig|1002367.3.peg.2337"/>
<protein>
    <submittedName>
        <fullName evidence="3">FHA domain protein</fullName>
    </submittedName>
</protein>
<feature type="transmembrane region" description="Helical" evidence="1">
    <location>
        <begin position="168"/>
        <end position="187"/>
    </location>
</feature>
<feature type="domain" description="FHA" evidence="2">
    <location>
        <begin position="3"/>
        <end position="67"/>
    </location>
</feature>
<dbReference type="PROSITE" id="PS50006">
    <property type="entry name" value="FHA_DOMAIN"/>
    <property type="match status" value="1"/>
</dbReference>
<evidence type="ECO:0000313" key="4">
    <source>
        <dbReference type="Proteomes" id="UP000004407"/>
    </source>
</evidence>
<reference evidence="3 4" key="1">
    <citation type="submission" date="2011-08" db="EMBL/GenBank/DDBJ databases">
        <authorList>
            <person name="Weinstock G."/>
            <person name="Sodergren E."/>
            <person name="Clifton S."/>
            <person name="Fulton L."/>
            <person name="Fulton B."/>
            <person name="Courtney L."/>
            <person name="Fronick C."/>
            <person name="Harrison M."/>
            <person name="Strong C."/>
            <person name="Farmer C."/>
            <person name="Delahaunty K."/>
            <person name="Markovic C."/>
            <person name="Hall O."/>
            <person name="Minx P."/>
            <person name="Tomlinson C."/>
            <person name="Mitreva M."/>
            <person name="Hou S."/>
            <person name="Chen J."/>
            <person name="Wollam A."/>
            <person name="Pepin K.H."/>
            <person name="Johnson M."/>
            <person name="Bhonagiri V."/>
            <person name="Zhang X."/>
            <person name="Suruliraj S."/>
            <person name="Warren W."/>
            <person name="Chinwalla A."/>
            <person name="Mardis E.R."/>
            <person name="Wilson R.K."/>
        </authorList>
    </citation>
    <scope>NUCLEOTIDE SEQUENCE [LARGE SCALE GENOMIC DNA]</scope>
    <source>
        <strain evidence="3 4">DSM 18206</strain>
    </source>
</reference>
<feature type="transmembrane region" description="Helical" evidence="1">
    <location>
        <begin position="145"/>
        <end position="162"/>
    </location>
</feature>
<dbReference type="Proteomes" id="UP000004407">
    <property type="component" value="Unassembled WGS sequence"/>
</dbReference>
<name>G6B1W7_9BACT</name>
<dbReference type="GeneID" id="78338264"/>
<proteinExistence type="predicted"/>
<keyword evidence="1" id="KW-1133">Transmembrane helix</keyword>
<dbReference type="eggNOG" id="COG1716">
    <property type="taxonomic scope" value="Bacteria"/>
</dbReference>
<dbReference type="AlphaFoldDB" id="G6B1W7"/>
<dbReference type="RefSeq" id="WP_007903162.1">
    <property type="nucleotide sequence ID" value="NZ_JH379473.1"/>
</dbReference>
<evidence type="ECO:0000256" key="1">
    <source>
        <dbReference type="SAM" id="Phobius"/>
    </source>
</evidence>
<dbReference type="Gene3D" id="2.60.200.20">
    <property type="match status" value="1"/>
</dbReference>
<keyword evidence="1" id="KW-0472">Membrane</keyword>
<dbReference type="InterPro" id="IPR000253">
    <property type="entry name" value="FHA_dom"/>
</dbReference>
<gene>
    <name evidence="3" type="ORF">HMPREF0673_02898</name>
</gene>
<organism evidence="3 4">
    <name type="scientific">Leyella stercorea DSM 18206</name>
    <dbReference type="NCBI Taxonomy" id="1002367"/>
    <lineage>
        <taxon>Bacteria</taxon>
        <taxon>Pseudomonadati</taxon>
        <taxon>Bacteroidota</taxon>
        <taxon>Bacteroidia</taxon>
        <taxon>Bacteroidales</taxon>
        <taxon>Prevotellaceae</taxon>
        <taxon>Leyella</taxon>
    </lineage>
</organism>
<accession>G6B1W7</accession>
<sequence>MEIIIGREEGARRLHCIVGGREFNIGQAGAVPLSVSRRHCKISVNGSNISIENIKAQNVTFVDDNQVVSKGITSNSRVQLGEERFLVPLQQILQLAGVSAVNGMDPQKEAPTFSLKPMKAVWEEYDNRRMKIQNDAAKSANKQRLQGLFSMFGMCLGFIPGIDPTIRIIIIVAALSIGIYFFIKGSITATVQQQLHDLDDEYARKYKCPNPACGRPFGAIPYRNIEYNKQCLACGCKYTH</sequence>
<dbReference type="HOGENOM" id="CLU_1106573_0_0_10"/>
<comment type="caution">
    <text evidence="3">The sequence shown here is derived from an EMBL/GenBank/DDBJ whole genome shotgun (WGS) entry which is preliminary data.</text>
</comment>
<dbReference type="InterPro" id="IPR008984">
    <property type="entry name" value="SMAD_FHA_dom_sf"/>
</dbReference>
<evidence type="ECO:0000313" key="3">
    <source>
        <dbReference type="EMBL" id="EHJ35785.1"/>
    </source>
</evidence>
<evidence type="ECO:0000259" key="2">
    <source>
        <dbReference type="PROSITE" id="PS50006"/>
    </source>
</evidence>
<dbReference type="SMART" id="SM00240">
    <property type="entry name" value="FHA"/>
    <property type="match status" value="1"/>
</dbReference>
<keyword evidence="1" id="KW-0812">Transmembrane</keyword>
<dbReference type="EMBL" id="AFZZ01000254">
    <property type="protein sequence ID" value="EHJ35785.1"/>
    <property type="molecule type" value="Genomic_DNA"/>
</dbReference>
<dbReference type="SUPFAM" id="SSF49879">
    <property type="entry name" value="SMAD/FHA domain"/>
    <property type="match status" value="1"/>
</dbReference>
<dbReference type="CDD" id="cd00060">
    <property type="entry name" value="FHA"/>
    <property type="match status" value="1"/>
</dbReference>